<dbReference type="OrthoDB" id="5865092at2759"/>
<feature type="compositionally biased region" description="Polar residues" evidence="1">
    <location>
        <begin position="294"/>
        <end position="311"/>
    </location>
</feature>
<dbReference type="EMBL" id="UZAH01025613">
    <property type="protein sequence ID" value="VDO67261.1"/>
    <property type="molecule type" value="Genomic_DNA"/>
</dbReference>
<protein>
    <submittedName>
        <fullName evidence="5">Proline-rich protein 36-like</fullName>
    </submittedName>
</protein>
<organism evidence="4 5">
    <name type="scientific">Heligmosomoides polygyrus</name>
    <name type="common">Parasitic roundworm</name>
    <dbReference type="NCBI Taxonomy" id="6339"/>
    <lineage>
        <taxon>Eukaryota</taxon>
        <taxon>Metazoa</taxon>
        <taxon>Ecdysozoa</taxon>
        <taxon>Nematoda</taxon>
        <taxon>Chromadorea</taxon>
        <taxon>Rhabditida</taxon>
        <taxon>Rhabditina</taxon>
        <taxon>Rhabditomorpha</taxon>
        <taxon>Strongyloidea</taxon>
        <taxon>Heligmosomidae</taxon>
        <taxon>Heligmosomoides</taxon>
    </lineage>
</organism>
<evidence type="ECO:0000313" key="3">
    <source>
        <dbReference type="EMBL" id="VDO67261.1"/>
    </source>
</evidence>
<feature type="compositionally biased region" description="Low complexity" evidence="1">
    <location>
        <begin position="157"/>
        <end position="168"/>
    </location>
</feature>
<keyword evidence="2" id="KW-0732">Signal</keyword>
<evidence type="ECO:0000256" key="1">
    <source>
        <dbReference type="SAM" id="MobiDB-lite"/>
    </source>
</evidence>
<feature type="signal peptide" evidence="2">
    <location>
        <begin position="1"/>
        <end position="18"/>
    </location>
</feature>
<dbReference type="WBParaSite" id="HPBE_0000617701-mRNA-1">
    <property type="protein sequence ID" value="HPBE_0000617701-mRNA-1"/>
    <property type="gene ID" value="HPBE_0000617701"/>
</dbReference>
<reference evidence="3 4" key="1">
    <citation type="submission" date="2018-11" db="EMBL/GenBank/DDBJ databases">
        <authorList>
            <consortium name="Pathogen Informatics"/>
        </authorList>
    </citation>
    <scope>NUCLEOTIDE SEQUENCE [LARGE SCALE GENOMIC DNA]</scope>
</reference>
<accession>A0A3P7X0P4</accession>
<reference evidence="5" key="2">
    <citation type="submission" date="2019-09" db="UniProtKB">
        <authorList>
            <consortium name="WormBaseParasite"/>
        </authorList>
    </citation>
    <scope>IDENTIFICATION</scope>
</reference>
<name>A0A183FHE2_HELPZ</name>
<gene>
    <name evidence="3" type="ORF">HPBE_LOCUS6178</name>
</gene>
<proteinExistence type="predicted"/>
<feature type="region of interest" description="Disordered" evidence="1">
    <location>
        <begin position="95"/>
        <end position="177"/>
    </location>
</feature>
<accession>A0A183FHE2</accession>
<dbReference type="AlphaFoldDB" id="A0A183FHE2"/>
<feature type="chain" id="PRO_5044551422" evidence="2">
    <location>
        <begin position="19"/>
        <end position="325"/>
    </location>
</feature>
<evidence type="ECO:0000313" key="5">
    <source>
        <dbReference type="WBParaSite" id="HPBE_0000617701-mRNA-1"/>
    </source>
</evidence>
<sequence length="325" mass="35768">MWWRLLAVVVLVVSAAQEEHFLDVKQIVKGTIEAVAKLPIPQQNTSHEEGEKNPDDFYRLFQLPADIMTKLAADAGYIDSPSTTTNGPWIVRRKVHKSSEDEQSFTQDGSEEEPRRRRKSKKNKDPTLISISDILSRVEQSSSSTPSPPAPMPAAPSPQASATNSAASLPVVQSSTDLSQSHVQPQYIYQPIVQPDGKTYYQQVLLVPGKVLSSGAVSSLRNPSIEKSSFLQERALQPKSVVQADYSITAPTFPPPIDIFRRQSQPLARAAVLAEPAQRSTLYPARFIKPAGQTLPQQEPLSRRIQITPQSDPAAISAPRPHQPM</sequence>
<evidence type="ECO:0000313" key="4">
    <source>
        <dbReference type="Proteomes" id="UP000050761"/>
    </source>
</evidence>
<keyword evidence="4" id="KW-1185">Reference proteome</keyword>
<dbReference type="Proteomes" id="UP000050761">
    <property type="component" value="Unassembled WGS sequence"/>
</dbReference>
<feature type="region of interest" description="Disordered" evidence="1">
    <location>
        <begin position="293"/>
        <end position="325"/>
    </location>
</feature>
<feature type="compositionally biased region" description="Pro residues" evidence="1">
    <location>
        <begin position="146"/>
        <end position="156"/>
    </location>
</feature>
<evidence type="ECO:0000256" key="2">
    <source>
        <dbReference type="SAM" id="SignalP"/>
    </source>
</evidence>